<reference evidence="1 2" key="1">
    <citation type="submission" date="2021-06" db="EMBL/GenBank/DDBJ databases">
        <authorList>
            <person name="Palmer J.M."/>
        </authorList>
    </citation>
    <scope>NUCLEOTIDE SEQUENCE [LARGE SCALE GENOMIC DNA]</scope>
    <source>
        <strain evidence="1 2">AS_MEX2019</strain>
        <tissue evidence="1">Muscle</tissue>
    </source>
</reference>
<proteinExistence type="predicted"/>
<name>A0ABV0Y6H2_9TELE</name>
<evidence type="ECO:0000313" key="2">
    <source>
        <dbReference type="Proteomes" id="UP001469553"/>
    </source>
</evidence>
<comment type="caution">
    <text evidence="1">The sequence shown here is derived from an EMBL/GenBank/DDBJ whole genome shotgun (WGS) entry which is preliminary data.</text>
</comment>
<keyword evidence="2" id="KW-1185">Reference proteome</keyword>
<accession>A0ABV0Y6H2</accession>
<protein>
    <submittedName>
        <fullName evidence="1">Uncharacterized protein</fullName>
    </submittedName>
</protein>
<sequence>MDPPLQNTLRSPFLNRGTTTRVCQSSGTAPDVHVMLQSRVNQHNPTTSRALRYAGRISSTPGDLSTRDWRARPNVPKLLFLSGGIEEVFEVLRQLTHNVPS</sequence>
<dbReference type="Proteomes" id="UP001469553">
    <property type="component" value="Unassembled WGS sequence"/>
</dbReference>
<evidence type="ECO:0000313" key="1">
    <source>
        <dbReference type="EMBL" id="MEQ2289375.1"/>
    </source>
</evidence>
<organism evidence="1 2">
    <name type="scientific">Ameca splendens</name>
    <dbReference type="NCBI Taxonomy" id="208324"/>
    <lineage>
        <taxon>Eukaryota</taxon>
        <taxon>Metazoa</taxon>
        <taxon>Chordata</taxon>
        <taxon>Craniata</taxon>
        <taxon>Vertebrata</taxon>
        <taxon>Euteleostomi</taxon>
        <taxon>Actinopterygii</taxon>
        <taxon>Neopterygii</taxon>
        <taxon>Teleostei</taxon>
        <taxon>Neoteleostei</taxon>
        <taxon>Acanthomorphata</taxon>
        <taxon>Ovalentaria</taxon>
        <taxon>Atherinomorphae</taxon>
        <taxon>Cyprinodontiformes</taxon>
        <taxon>Goodeidae</taxon>
        <taxon>Ameca</taxon>
    </lineage>
</organism>
<dbReference type="EMBL" id="JAHRIP010023001">
    <property type="protein sequence ID" value="MEQ2289375.1"/>
    <property type="molecule type" value="Genomic_DNA"/>
</dbReference>
<gene>
    <name evidence="1" type="ORF">AMECASPLE_032370</name>
</gene>